<evidence type="ECO:0000313" key="1">
    <source>
        <dbReference type="EMBL" id="BAE72993.1"/>
    </source>
</evidence>
<name>Q2PFX7_MACFA</name>
<proteinExistence type="evidence at transcript level"/>
<dbReference type="EMBL" id="AB220460">
    <property type="protein sequence ID" value="BAE72993.1"/>
    <property type="molecule type" value="mRNA"/>
</dbReference>
<accession>Q2PFX7</accession>
<protein>
    <submittedName>
        <fullName evidence="1">Uncharacterized protein</fullName>
    </submittedName>
</protein>
<sequence length="89" mass="9968">MSCTHHSLTSGKATVRKTKMVLQTASQPRLTHPEAITCGNSEDILLLVVRSTKTFLLYSAKVNQLKTFVFLTLLVCGRVERTGGYFKFF</sequence>
<reference evidence="1" key="1">
    <citation type="submission" date="2005-07" db="EMBL/GenBank/DDBJ databases">
        <title>Analysis of gene expression in cynomolgus monkey tissues by macaque cDNA oligo-chips.</title>
        <authorList>
            <person name="Kobayashi M."/>
            <person name="Tanuma R."/>
            <person name="Hirata M."/>
            <person name="Osada N."/>
            <person name="Kusuda J."/>
            <person name="Sugano S."/>
            <person name="Hashimoto K."/>
        </authorList>
    </citation>
    <scope>NUCLEOTIDE SEQUENCE</scope>
    <source>
        <tissue evidence="1">Brain frontal lobe</tissue>
    </source>
</reference>
<organism evidence="1">
    <name type="scientific">Macaca fascicularis</name>
    <name type="common">Crab-eating macaque</name>
    <name type="synonym">Cynomolgus monkey</name>
    <dbReference type="NCBI Taxonomy" id="9541"/>
    <lineage>
        <taxon>Eukaryota</taxon>
        <taxon>Metazoa</taxon>
        <taxon>Chordata</taxon>
        <taxon>Craniata</taxon>
        <taxon>Vertebrata</taxon>
        <taxon>Euteleostomi</taxon>
        <taxon>Mammalia</taxon>
        <taxon>Eutheria</taxon>
        <taxon>Euarchontoglires</taxon>
        <taxon>Primates</taxon>
        <taxon>Haplorrhini</taxon>
        <taxon>Catarrhini</taxon>
        <taxon>Cercopithecidae</taxon>
        <taxon>Cercopithecinae</taxon>
        <taxon>Macaca</taxon>
    </lineage>
</organism>
<dbReference type="AlphaFoldDB" id="Q2PFX7"/>